<evidence type="ECO:0000256" key="2">
    <source>
        <dbReference type="ARBA" id="ARBA00022821"/>
    </source>
</evidence>
<dbReference type="FunFam" id="1.10.10.10:FF:000322">
    <property type="entry name" value="Probable disease resistance protein At1g63360"/>
    <property type="match status" value="1"/>
</dbReference>
<organism evidence="6 7">
    <name type="scientific">Carnegiea gigantea</name>
    <dbReference type="NCBI Taxonomy" id="171969"/>
    <lineage>
        <taxon>Eukaryota</taxon>
        <taxon>Viridiplantae</taxon>
        <taxon>Streptophyta</taxon>
        <taxon>Embryophyta</taxon>
        <taxon>Tracheophyta</taxon>
        <taxon>Spermatophyta</taxon>
        <taxon>Magnoliopsida</taxon>
        <taxon>eudicotyledons</taxon>
        <taxon>Gunneridae</taxon>
        <taxon>Pentapetalae</taxon>
        <taxon>Caryophyllales</taxon>
        <taxon>Cactineae</taxon>
        <taxon>Cactaceae</taxon>
        <taxon>Cactoideae</taxon>
        <taxon>Echinocereeae</taxon>
        <taxon>Carnegiea</taxon>
    </lineage>
</organism>
<keyword evidence="2" id="KW-0611">Plant defense</keyword>
<dbReference type="Proteomes" id="UP001153076">
    <property type="component" value="Unassembled WGS sequence"/>
</dbReference>
<dbReference type="InterPro" id="IPR001611">
    <property type="entry name" value="Leu-rich_rpt"/>
</dbReference>
<dbReference type="PANTHER" id="PTHR36766">
    <property type="entry name" value="PLANT BROAD-SPECTRUM MILDEW RESISTANCE PROTEIN RPW8"/>
    <property type="match status" value="1"/>
</dbReference>
<keyword evidence="7" id="KW-1185">Reference proteome</keyword>
<dbReference type="PANTHER" id="PTHR36766:SF40">
    <property type="entry name" value="DISEASE RESISTANCE PROTEIN RGA3"/>
    <property type="match status" value="1"/>
</dbReference>
<dbReference type="SUPFAM" id="SSF52540">
    <property type="entry name" value="P-loop containing nucleoside triphosphate hydrolases"/>
    <property type="match status" value="1"/>
</dbReference>
<feature type="domain" description="Disease resistance R13L4/SHOC-2-like LRR" evidence="5">
    <location>
        <begin position="400"/>
        <end position="691"/>
    </location>
</feature>
<evidence type="ECO:0000313" key="7">
    <source>
        <dbReference type="Proteomes" id="UP001153076"/>
    </source>
</evidence>
<dbReference type="Gene3D" id="3.80.10.10">
    <property type="entry name" value="Ribonuclease Inhibitor"/>
    <property type="match status" value="3"/>
</dbReference>
<dbReference type="Pfam" id="PF23559">
    <property type="entry name" value="WHD_DRP"/>
    <property type="match status" value="1"/>
</dbReference>
<gene>
    <name evidence="6" type="ORF">Cgig2_008595</name>
</gene>
<dbReference type="PROSITE" id="PS51450">
    <property type="entry name" value="LRR"/>
    <property type="match status" value="1"/>
</dbReference>
<evidence type="ECO:0000256" key="1">
    <source>
        <dbReference type="ARBA" id="ARBA00022737"/>
    </source>
</evidence>
<dbReference type="InterPro" id="IPR032675">
    <property type="entry name" value="LRR_dom_sf"/>
</dbReference>
<dbReference type="InterPro" id="IPR055414">
    <property type="entry name" value="LRR_R13L4/SHOC2-like"/>
</dbReference>
<feature type="domain" description="NB-ARC" evidence="3">
    <location>
        <begin position="124"/>
        <end position="172"/>
    </location>
</feature>
<accession>A0A9Q1JV74</accession>
<feature type="domain" description="Disease resistance protein winged helix" evidence="4">
    <location>
        <begin position="257"/>
        <end position="328"/>
    </location>
</feature>
<dbReference type="Gene3D" id="1.10.10.10">
    <property type="entry name" value="Winged helix-like DNA-binding domain superfamily/Winged helix DNA-binding domain"/>
    <property type="match status" value="1"/>
</dbReference>
<dbReference type="InterPro" id="IPR058922">
    <property type="entry name" value="WHD_DRP"/>
</dbReference>
<name>A0A9Q1JV74_9CARY</name>
<dbReference type="InterPro" id="IPR027417">
    <property type="entry name" value="P-loop_NTPase"/>
</dbReference>
<evidence type="ECO:0000259" key="5">
    <source>
        <dbReference type="Pfam" id="PF23598"/>
    </source>
</evidence>
<dbReference type="Gene3D" id="1.10.8.430">
    <property type="entry name" value="Helical domain of apoptotic protease-activating factors"/>
    <property type="match status" value="1"/>
</dbReference>
<dbReference type="GO" id="GO:0006952">
    <property type="term" value="P:defense response"/>
    <property type="evidence" value="ECO:0007669"/>
    <property type="project" value="UniProtKB-KW"/>
</dbReference>
<dbReference type="OrthoDB" id="5279713at2759"/>
<dbReference type="EMBL" id="JAKOGI010000673">
    <property type="protein sequence ID" value="KAJ8431663.1"/>
    <property type="molecule type" value="Genomic_DNA"/>
</dbReference>
<dbReference type="Pfam" id="PF00931">
    <property type="entry name" value="NB-ARC"/>
    <property type="match status" value="1"/>
</dbReference>
<proteinExistence type="predicted"/>
<evidence type="ECO:0000313" key="6">
    <source>
        <dbReference type="EMBL" id="KAJ8431663.1"/>
    </source>
</evidence>
<dbReference type="Pfam" id="PF23598">
    <property type="entry name" value="LRR_14"/>
    <property type="match status" value="1"/>
</dbReference>
<keyword evidence="1" id="KW-0677">Repeat</keyword>
<protein>
    <submittedName>
        <fullName evidence="6">Uncharacterized protein</fullName>
    </submittedName>
</protein>
<dbReference type="GO" id="GO:0043531">
    <property type="term" value="F:ADP binding"/>
    <property type="evidence" value="ECO:0007669"/>
    <property type="project" value="InterPro"/>
</dbReference>
<dbReference type="SUPFAM" id="SSF52058">
    <property type="entry name" value="L domain-like"/>
    <property type="match status" value="1"/>
</dbReference>
<reference evidence="6" key="1">
    <citation type="submission" date="2022-04" db="EMBL/GenBank/DDBJ databases">
        <title>Carnegiea gigantea Genome sequencing and assembly v2.</title>
        <authorList>
            <person name="Copetti D."/>
            <person name="Sanderson M.J."/>
            <person name="Burquez A."/>
            <person name="Wojciechowski M.F."/>
        </authorList>
    </citation>
    <scope>NUCLEOTIDE SEQUENCE</scope>
    <source>
        <strain evidence="6">SGP5-SGP5p</strain>
        <tissue evidence="6">Aerial part</tissue>
    </source>
</reference>
<evidence type="ECO:0000259" key="3">
    <source>
        <dbReference type="Pfam" id="PF00931"/>
    </source>
</evidence>
<sequence length="1039" mass="118400">MAAEAVVWGNLQRALDSNVMQPPHLNEELVRKIEGALTAIEMGEEMDSVVLKLVALLHQADDLLDEILTLANHTRAIRESTPMDSGDNARPVLQRVIVTITKSFGTSVTTPNTSSRRNGMENIERARGSKILMTTRSAELANLAKAETDDEYQLKGLPFNDSWSLFKKLAVPEGQPMDRAQEKAGKSIAASCNGVPLTIRVAGSFLYDKSTQEWLSFENKINVCIENGEKDVMDHILEHSYNDLPTRLKACISYCSLFPEDFNFNKHNLISLWTAQGFVDPQLSQSLEDAGSEYLLELYRRCFLQEVSTDALDNIVTCKMHPLIHKLAYQHAERTINVHTEAEGATKVLDSMSRHVSFCCDRDSSVRVPPSLLKAQSIRTLLSVNEPDYNAKLNRLTCNMLMSQFRCLRVLDVHNLQLEELSDSIGNLIHLRYLDLSKNDLETLPESMTKLYNLQTLRLNCCTKLTRLPGDFGELINLRRFEVDECDSLVGMPLGLERLTQLVMLSRFVVGKDYSRDFPTVGLKALQKLSNLREHLEIELTGDWMKNIQEGLQADLRHKSKLTQLKINWSQPISDVERSSSVPSKDDKSQYLKLLEHLQPHPNLKILCIEGYKGEDFPVWAMMASSLKNLVVISIEGCDKCQHLPPFGELESLKQLTLRHMGNVEYVESNESSVDGHGEFQSLEKLTLHNFYKLKGWRREVMTVRHHLPVRRFPKLTKLRIWNCRKLTSMPLFQKILELDLRNVDQKLLEDCAQKTTMGIRQPKNASCMKNLLIGHCLTLKNFAAVRKGLGALPELEHLVIYRCDALTSMASEFWYLTSLKQLKISGCKELDLSKNGSHNTCNSDLASWISLGPFQNLTPIGIQRNPWSSLKNLRHLSLKEIPKMNALPQGLTDVQSLKSLWISMCNALEELPESISNLIVLQHLRIVSCPALKRLPDGIKKVRSLIKVEIYDCTELMERCREHTGEDWHKIKQARILLHKSWRYGLMSDLRPAKKDGRPTQYKVHYDIRFSLLSPEMQMAVSMLSVPCFAKLWYRFKT</sequence>
<dbReference type="InterPro" id="IPR002182">
    <property type="entry name" value="NB-ARC"/>
</dbReference>
<dbReference type="InterPro" id="IPR036388">
    <property type="entry name" value="WH-like_DNA-bd_sf"/>
</dbReference>
<evidence type="ECO:0000259" key="4">
    <source>
        <dbReference type="Pfam" id="PF23559"/>
    </source>
</evidence>
<comment type="caution">
    <text evidence="6">The sequence shown here is derived from an EMBL/GenBank/DDBJ whole genome shotgun (WGS) entry which is preliminary data.</text>
</comment>
<dbReference type="InterPro" id="IPR042197">
    <property type="entry name" value="Apaf_helical"/>
</dbReference>
<dbReference type="SUPFAM" id="SSF52047">
    <property type="entry name" value="RNI-like"/>
    <property type="match status" value="1"/>
</dbReference>
<dbReference type="AlphaFoldDB" id="A0A9Q1JV74"/>